<organism evidence="4 6">
    <name type="scientific">Trichococcus ilyis</name>
    <dbReference type="NCBI Taxonomy" id="640938"/>
    <lineage>
        <taxon>Bacteria</taxon>
        <taxon>Bacillati</taxon>
        <taxon>Bacillota</taxon>
        <taxon>Bacilli</taxon>
        <taxon>Lactobacillales</taxon>
        <taxon>Carnobacteriaceae</taxon>
        <taxon>Trichococcus</taxon>
    </lineage>
</organism>
<protein>
    <submittedName>
        <fullName evidence="5">Transcriptional regulator, TetR family</fullName>
    </submittedName>
</protein>
<feature type="DNA-binding region" description="H-T-H motif" evidence="2">
    <location>
        <begin position="36"/>
        <end position="55"/>
    </location>
</feature>
<dbReference type="InterPro" id="IPR009057">
    <property type="entry name" value="Homeodomain-like_sf"/>
</dbReference>
<dbReference type="Proteomes" id="UP000076878">
    <property type="component" value="Unassembled WGS sequence"/>
</dbReference>
<gene>
    <name evidence="5" type="ORF">SAMN05216375_1252</name>
    <name evidence="4" type="ORF">TR210_2535</name>
</gene>
<dbReference type="InterPro" id="IPR050624">
    <property type="entry name" value="HTH-type_Tx_Regulator"/>
</dbReference>
<reference evidence="4 6" key="1">
    <citation type="submission" date="2016-02" db="EMBL/GenBank/DDBJ databases">
        <authorList>
            <person name="Wen L."/>
            <person name="He K."/>
            <person name="Yang H."/>
        </authorList>
    </citation>
    <scope>NUCLEOTIDE SEQUENCE [LARGE SCALE GENOMIC DNA]</scope>
    <source>
        <strain evidence="4">Trichococcus_R210</strain>
    </source>
</reference>
<dbReference type="Proteomes" id="UP000199280">
    <property type="component" value="Unassembled WGS sequence"/>
</dbReference>
<dbReference type="EMBL" id="FJNB01000024">
    <property type="protein sequence ID" value="CZR08151.1"/>
    <property type="molecule type" value="Genomic_DNA"/>
</dbReference>
<keyword evidence="7" id="KW-1185">Reference proteome</keyword>
<dbReference type="InterPro" id="IPR039532">
    <property type="entry name" value="TetR_C_Firmicutes"/>
</dbReference>
<evidence type="ECO:0000256" key="1">
    <source>
        <dbReference type="ARBA" id="ARBA00023125"/>
    </source>
</evidence>
<dbReference type="PANTHER" id="PTHR43479:SF7">
    <property type="entry name" value="TETR-FAMILY TRANSCRIPTIONAL REGULATOR"/>
    <property type="match status" value="1"/>
</dbReference>
<name>A0A143Z5B7_9LACT</name>
<dbReference type="AlphaFoldDB" id="A0A143Z5B7"/>
<proteinExistence type="predicted"/>
<reference evidence="5 7" key="2">
    <citation type="submission" date="2016-10" db="EMBL/GenBank/DDBJ databases">
        <authorList>
            <person name="Varghese N."/>
            <person name="Submissions S."/>
        </authorList>
    </citation>
    <scope>NUCLEOTIDE SEQUENCE [LARGE SCALE GENOMIC DNA]</scope>
    <source>
        <strain evidence="5 7">DSM 22150</strain>
    </source>
</reference>
<dbReference type="STRING" id="640938.TR210_2535"/>
<dbReference type="Gene3D" id="1.10.357.10">
    <property type="entry name" value="Tetracycline Repressor, domain 2"/>
    <property type="match status" value="1"/>
</dbReference>
<evidence type="ECO:0000313" key="4">
    <source>
        <dbReference type="EMBL" id="CZR08151.1"/>
    </source>
</evidence>
<keyword evidence="1 2" id="KW-0238">DNA-binding</keyword>
<evidence type="ECO:0000313" key="6">
    <source>
        <dbReference type="Proteomes" id="UP000076878"/>
    </source>
</evidence>
<dbReference type="OrthoDB" id="9810250at2"/>
<dbReference type="InterPro" id="IPR001647">
    <property type="entry name" value="HTH_TetR"/>
</dbReference>
<dbReference type="GO" id="GO:0003677">
    <property type="term" value="F:DNA binding"/>
    <property type="evidence" value="ECO:0007669"/>
    <property type="project" value="UniProtKB-UniRule"/>
</dbReference>
<evidence type="ECO:0000313" key="7">
    <source>
        <dbReference type="Proteomes" id="UP000199280"/>
    </source>
</evidence>
<dbReference type="PANTHER" id="PTHR43479">
    <property type="entry name" value="ACREF/ENVCD OPERON REPRESSOR-RELATED"/>
    <property type="match status" value="1"/>
</dbReference>
<evidence type="ECO:0000313" key="5">
    <source>
        <dbReference type="EMBL" id="SEJ75361.1"/>
    </source>
</evidence>
<dbReference type="SUPFAM" id="SSF46689">
    <property type="entry name" value="Homeodomain-like"/>
    <property type="match status" value="1"/>
</dbReference>
<feature type="domain" description="HTH tetR-type" evidence="3">
    <location>
        <begin position="13"/>
        <end position="73"/>
    </location>
</feature>
<dbReference type="Pfam" id="PF14278">
    <property type="entry name" value="TetR_C_8"/>
    <property type="match status" value="1"/>
</dbReference>
<evidence type="ECO:0000259" key="3">
    <source>
        <dbReference type="PROSITE" id="PS50977"/>
    </source>
</evidence>
<dbReference type="PROSITE" id="PS50977">
    <property type="entry name" value="HTH_TETR_2"/>
    <property type="match status" value="1"/>
</dbReference>
<accession>A0A143Z5B7</accession>
<dbReference type="Pfam" id="PF00440">
    <property type="entry name" value="TetR_N"/>
    <property type="match status" value="1"/>
</dbReference>
<dbReference type="RefSeq" id="WP_068624344.1">
    <property type="nucleotide sequence ID" value="NZ_FJNB01000024.1"/>
</dbReference>
<sequence length="201" mass="23514">MNPDKQSQDKRVIATKKNLLHALITLLEEKPIEEVTVRELTQRAKVNRGTFYLHYADKHDLLEKNIDALILELQDRGKEITKTALSGAEETEFRQITVEAFTDIFSYIKENERFFSVLFNGRSSYSFPIKFNDYLRGRLEEQLRSKKTVIPYEHWITAVSFAYQGMIYSWVTNGMKDSPERMGEYGYYFISQSVVEITRGT</sequence>
<evidence type="ECO:0000256" key="2">
    <source>
        <dbReference type="PROSITE-ProRule" id="PRU00335"/>
    </source>
</evidence>
<dbReference type="EMBL" id="FNYT01000025">
    <property type="protein sequence ID" value="SEJ75361.1"/>
    <property type="molecule type" value="Genomic_DNA"/>
</dbReference>